<keyword evidence="3" id="KW-1185">Reference proteome</keyword>
<dbReference type="EMBL" id="JACGCM010001692">
    <property type="protein sequence ID" value="KAF6151416.1"/>
    <property type="molecule type" value="Genomic_DNA"/>
</dbReference>
<evidence type="ECO:0000313" key="3">
    <source>
        <dbReference type="Proteomes" id="UP000541444"/>
    </source>
</evidence>
<gene>
    <name evidence="2" type="ORF">GIB67_020640</name>
</gene>
<dbReference type="PROSITE" id="PS51259">
    <property type="entry name" value="MHD2"/>
    <property type="match status" value="1"/>
</dbReference>
<accession>A0A7J7M961</accession>
<dbReference type="InterPro" id="IPR008528">
    <property type="entry name" value="unc-13_homologue"/>
</dbReference>
<proteinExistence type="predicted"/>
<dbReference type="InterPro" id="IPR014772">
    <property type="entry name" value="Munc13_dom-2"/>
</dbReference>
<sequence length="140" mass="15837">MKASFEAFLMILLAEANTRIFLKLDHEMILEDFESLKRVFCSYGEGLAAEEDVDKEAKIVEGVVELMGQPADQLVEDFSITACEASRMGMIGTGQKLPMTPTTGRWNRADANTILKVLCYRNDIVENHFLKTTFQLAKRR</sequence>
<dbReference type="AlphaFoldDB" id="A0A7J7M961"/>
<protein>
    <recommendedName>
        <fullName evidence="1">MHD2 domain-containing protein</fullName>
    </recommendedName>
</protein>
<dbReference type="OrthoDB" id="2015333at2759"/>
<dbReference type="PANTHER" id="PTHR31280">
    <property type="entry name" value="PROTEIN UNC-13 HOMOLOG"/>
    <property type="match status" value="1"/>
</dbReference>
<dbReference type="Pfam" id="PF25761">
    <property type="entry name" value="TPR_PATROL1"/>
    <property type="match status" value="1"/>
</dbReference>
<comment type="caution">
    <text evidence="2">The sequence shown here is derived from an EMBL/GenBank/DDBJ whole genome shotgun (WGS) entry which is preliminary data.</text>
</comment>
<feature type="domain" description="MHD2" evidence="1">
    <location>
        <begin position="1"/>
        <end position="78"/>
    </location>
</feature>
<dbReference type="InterPro" id="IPR057984">
    <property type="entry name" value="PATROL1_C"/>
</dbReference>
<reference evidence="2 3" key="1">
    <citation type="journal article" date="2020" name="IScience">
        <title>Genome Sequencing of the Endangered Kingdonia uniflora (Circaeasteraceae, Ranunculales) Reveals Potential Mechanisms of Evolutionary Specialization.</title>
        <authorList>
            <person name="Sun Y."/>
            <person name="Deng T."/>
            <person name="Zhang A."/>
            <person name="Moore M.J."/>
            <person name="Landis J.B."/>
            <person name="Lin N."/>
            <person name="Zhang H."/>
            <person name="Zhang X."/>
            <person name="Huang J."/>
            <person name="Zhang X."/>
            <person name="Sun H."/>
            <person name="Wang H."/>
        </authorList>
    </citation>
    <scope>NUCLEOTIDE SEQUENCE [LARGE SCALE GENOMIC DNA]</scope>
    <source>
        <strain evidence="2">TB1705</strain>
        <tissue evidence="2">Leaf</tissue>
    </source>
</reference>
<evidence type="ECO:0000313" key="2">
    <source>
        <dbReference type="EMBL" id="KAF6151416.1"/>
    </source>
</evidence>
<dbReference type="Proteomes" id="UP000541444">
    <property type="component" value="Unassembled WGS sequence"/>
</dbReference>
<dbReference type="PANTHER" id="PTHR31280:SF1">
    <property type="entry name" value="OS03G0138600 PROTEIN"/>
    <property type="match status" value="1"/>
</dbReference>
<evidence type="ECO:0000259" key="1">
    <source>
        <dbReference type="PROSITE" id="PS51259"/>
    </source>
</evidence>
<organism evidence="2 3">
    <name type="scientific">Kingdonia uniflora</name>
    <dbReference type="NCBI Taxonomy" id="39325"/>
    <lineage>
        <taxon>Eukaryota</taxon>
        <taxon>Viridiplantae</taxon>
        <taxon>Streptophyta</taxon>
        <taxon>Embryophyta</taxon>
        <taxon>Tracheophyta</taxon>
        <taxon>Spermatophyta</taxon>
        <taxon>Magnoliopsida</taxon>
        <taxon>Ranunculales</taxon>
        <taxon>Circaeasteraceae</taxon>
        <taxon>Kingdonia</taxon>
    </lineage>
</organism>
<name>A0A7J7M961_9MAGN</name>